<dbReference type="EMBL" id="LAZR01051072">
    <property type="protein sequence ID" value="KKK85959.1"/>
    <property type="molecule type" value="Genomic_DNA"/>
</dbReference>
<proteinExistence type="predicted"/>
<organism evidence="1">
    <name type="scientific">marine sediment metagenome</name>
    <dbReference type="NCBI Taxonomy" id="412755"/>
    <lineage>
        <taxon>unclassified sequences</taxon>
        <taxon>metagenomes</taxon>
        <taxon>ecological metagenomes</taxon>
    </lineage>
</organism>
<accession>A0A0F9B5S3</accession>
<sequence>MGKDFEIIINENTERGKDFIKVFGTSIVNIKSPVPKYILIPSKEKVLAYFLDLDLITKKQREALINHLSKKFNQPIDFVRENLDKMGVPILKKDCSIAIKSPQRWI</sequence>
<comment type="caution">
    <text evidence="1">The sequence shown here is derived from an EMBL/GenBank/DDBJ whole genome shotgun (WGS) entry which is preliminary data.</text>
</comment>
<evidence type="ECO:0000313" key="1">
    <source>
        <dbReference type="EMBL" id="KKK85959.1"/>
    </source>
</evidence>
<name>A0A0F9B5S3_9ZZZZ</name>
<dbReference type="AlphaFoldDB" id="A0A0F9B5S3"/>
<reference evidence="1" key="1">
    <citation type="journal article" date="2015" name="Nature">
        <title>Complex archaea that bridge the gap between prokaryotes and eukaryotes.</title>
        <authorList>
            <person name="Spang A."/>
            <person name="Saw J.H."/>
            <person name="Jorgensen S.L."/>
            <person name="Zaremba-Niedzwiedzka K."/>
            <person name="Martijn J."/>
            <person name="Lind A.E."/>
            <person name="van Eijk R."/>
            <person name="Schleper C."/>
            <person name="Guy L."/>
            <person name="Ettema T.J."/>
        </authorList>
    </citation>
    <scope>NUCLEOTIDE SEQUENCE</scope>
</reference>
<protein>
    <submittedName>
        <fullName evidence="1">Uncharacterized protein</fullName>
    </submittedName>
</protein>
<gene>
    <name evidence="1" type="ORF">LCGC14_2768060</name>
</gene>